<dbReference type="GeneID" id="15392722"/>
<keyword evidence="9" id="KW-0484">Methanogenesis</keyword>
<keyword evidence="6 13" id="KW-0285">Flavoprotein</keyword>
<keyword evidence="5 13" id="KW-0004">4Fe-4S</keyword>
<keyword evidence="8 13" id="KW-0274">FAD</keyword>
<dbReference type="InterPro" id="IPR039650">
    <property type="entry name" value="HdrA-like"/>
</dbReference>
<dbReference type="PROSITE" id="PS00198">
    <property type="entry name" value="4FE4S_FER_1"/>
    <property type="match status" value="3"/>
</dbReference>
<evidence type="ECO:0000259" key="14">
    <source>
        <dbReference type="PROSITE" id="PS51379"/>
    </source>
</evidence>
<evidence type="ECO:0000256" key="13">
    <source>
        <dbReference type="RuleBase" id="RU366072"/>
    </source>
</evidence>
<evidence type="ECO:0000313" key="16">
    <source>
        <dbReference type="Proteomes" id="UP000013307"/>
    </source>
</evidence>
<dbReference type="SUPFAM" id="SSF54862">
    <property type="entry name" value="4Fe-4S ferredoxins"/>
    <property type="match status" value="1"/>
</dbReference>
<dbReference type="GO" id="GO:0015948">
    <property type="term" value="P:methanogenesis"/>
    <property type="evidence" value="ECO:0007669"/>
    <property type="project" value="UniProtKB-KW"/>
</dbReference>
<keyword evidence="16" id="KW-1185">Reference proteome</keyword>
<dbReference type="Proteomes" id="UP000013307">
    <property type="component" value="Chromosome"/>
</dbReference>
<dbReference type="PANTHER" id="PTHR43498">
    <property type="entry name" value="FERREDOXIN:COB-COM HETERODISULFIDE REDUCTASE SUBUNIT A"/>
    <property type="match status" value="1"/>
</dbReference>
<dbReference type="GO" id="GO:0016491">
    <property type="term" value="F:oxidoreductase activity"/>
    <property type="evidence" value="ECO:0007669"/>
    <property type="project" value="UniProtKB-UniRule"/>
</dbReference>
<sequence>MTRIGVYICHCGENIAGAVNIEEVKKYAETLPNVAVVRDNLFMCSDPGQEMIKQDIRDGLIDRVVVAACTPRTHEPIFRAACEEAGLNKYLFEMVNIRDQDSWAHWHDKKGATEKAKKLIKSGVAKAALLEPLEESYVEVKQAAMVIGGGVAGMFAALDLADMGYKVYLVEKNPSIGGNMAKLDKTFPTNDCSACILTPVMVQVATNPNIELMTYSEVESVDGSIGNFKVKVRRKQTYVDWDKCTGCGDCVKVCPSKVPDEFNEGLSERKAIYIQFPQAVPKKAVLDVEACRECGGRKLGTPPEINEKTGKPKLAPCEKVCKTGACDRSINWDPEGEIVEVEVGTIIVATGFKVMEKDHFKEYCPESPNVVTALQFERLISATGPTEGELIKLSELPKLKKKKKEDVKLEKPKTIAFISCVGSRDVRYHTYCSKICCMYMLKEARILKEKYPDLDIYIFFIDVRTPGKDFEEYYTYCKELGIKVIYGRVSGIERIPDGERLRVRAYDTGLQSPVEVIADMVVLATAVEPSEGLKDLTRKLGINVGAEGFLKELHTKLYPVETSVAGIYICGCAQGPRDIPESVAQAKAAAAAAAVPLAQGRVKVEPLISEVDADRCSGCGICVPLCPYSAISMEEKDGKYIARINMALCKGCGVCTAACPVKAITLHGFTTEQIEAQIEALGSGGE</sequence>
<evidence type="ECO:0000256" key="2">
    <source>
        <dbReference type="ARBA" id="ARBA00003406"/>
    </source>
</evidence>
<evidence type="ECO:0000256" key="10">
    <source>
        <dbReference type="ARBA" id="ARBA00023002"/>
    </source>
</evidence>
<keyword evidence="10 13" id="KW-0560">Oxidoreductase</keyword>
<dbReference type="HOGENOM" id="CLU_020302_0_0_2"/>
<evidence type="ECO:0000256" key="11">
    <source>
        <dbReference type="ARBA" id="ARBA00023004"/>
    </source>
</evidence>
<evidence type="ECO:0000256" key="7">
    <source>
        <dbReference type="ARBA" id="ARBA00022723"/>
    </source>
</evidence>
<comment type="similarity">
    <text evidence="4 13">Belongs to the HdrA family.</text>
</comment>
<protein>
    <recommendedName>
        <fullName evidence="13">CoB--CoM heterodisulfide reductase iron-sulfur subunit A</fullName>
        <ecNumber evidence="13">1.8.-.-</ecNumber>
    </recommendedName>
</protein>
<gene>
    <name evidence="15" type="ORF">Asulf_01081</name>
</gene>
<reference evidence="15 16" key="1">
    <citation type="journal article" date="2013" name="Genome Announc.">
        <title>Complete Genome Sequence of the Thermophilic and Facultatively Chemolithoautotrophic Sulfate Reducer Archaeoglobus sulfaticallidus Strain PM70-1T.</title>
        <authorList>
            <person name="Stokke R."/>
            <person name="Hocking W.P."/>
            <person name="Steinsbu B.O."/>
            <person name="Steen I.H."/>
        </authorList>
    </citation>
    <scope>NUCLEOTIDE SEQUENCE [LARGE SCALE GENOMIC DNA]</scope>
    <source>
        <strain evidence="15">PM70-1</strain>
    </source>
</reference>
<comment type="subunit">
    <text evidence="13">The ferredoxin:CoB-CoM heterodisulfide reductase is composed of three subunits; HdrA, HdrB and HdrC.</text>
</comment>
<name>N0BFP0_9EURY</name>
<dbReference type="EMBL" id="CP005290">
    <property type="protein sequence ID" value="AGK61082.1"/>
    <property type="molecule type" value="Genomic_DNA"/>
</dbReference>
<dbReference type="Gene3D" id="3.50.50.60">
    <property type="entry name" value="FAD/NAD(P)-binding domain"/>
    <property type="match status" value="1"/>
</dbReference>
<feature type="domain" description="4Fe-4S ferredoxin-type" evidence="14">
    <location>
        <begin position="235"/>
        <end position="265"/>
    </location>
</feature>
<dbReference type="EC" id="1.8.-.-" evidence="13"/>
<accession>N0BFP0</accession>
<evidence type="ECO:0000256" key="9">
    <source>
        <dbReference type="ARBA" id="ARBA00022994"/>
    </source>
</evidence>
<dbReference type="InterPro" id="IPR017896">
    <property type="entry name" value="4Fe4S_Fe-S-bd"/>
</dbReference>
<evidence type="ECO:0000256" key="8">
    <source>
        <dbReference type="ARBA" id="ARBA00022827"/>
    </source>
</evidence>
<dbReference type="InterPro" id="IPR036188">
    <property type="entry name" value="FAD/NAD-bd_sf"/>
</dbReference>
<dbReference type="UniPathway" id="UPA00647">
    <property type="reaction ID" value="UER00700"/>
</dbReference>
<dbReference type="Gene3D" id="3.30.70.20">
    <property type="match status" value="3"/>
</dbReference>
<dbReference type="Pfam" id="PF12831">
    <property type="entry name" value="FAD_oxidored"/>
    <property type="match status" value="1"/>
</dbReference>
<comment type="function">
    <text evidence="2 13">Part of a complex that catalyzes the reversible reduction of CoM-S-S-CoB to the thiol-coenzymes H-S-CoM (coenzyme M) and H-S-CoB (coenzyme B).</text>
</comment>
<dbReference type="FunFam" id="3.50.50.60:FF:000644">
    <property type="entry name" value="H(2):CoB-CoM heterodisulfide,ferredoxin reductase subunit A"/>
    <property type="match status" value="1"/>
</dbReference>
<dbReference type="eggNOG" id="arCOG02235">
    <property type="taxonomic scope" value="Archaea"/>
</dbReference>
<comment type="cofactor">
    <cofactor evidence="1 13">
        <name>FAD</name>
        <dbReference type="ChEBI" id="CHEBI:57692"/>
    </cofactor>
</comment>
<proteinExistence type="inferred from homology"/>
<evidence type="ECO:0000256" key="3">
    <source>
        <dbReference type="ARBA" id="ARBA00004808"/>
    </source>
</evidence>
<dbReference type="STRING" id="387631.Asulf_01081"/>
<evidence type="ECO:0000256" key="12">
    <source>
        <dbReference type="ARBA" id="ARBA00023014"/>
    </source>
</evidence>
<dbReference type="Pfam" id="PF00037">
    <property type="entry name" value="Fer4"/>
    <property type="match status" value="1"/>
</dbReference>
<dbReference type="AlphaFoldDB" id="N0BFP0"/>
<dbReference type="KEGG" id="ast:Asulf_01081"/>
<dbReference type="GO" id="GO:0046872">
    <property type="term" value="F:metal ion binding"/>
    <property type="evidence" value="ECO:0007669"/>
    <property type="project" value="UniProtKB-KW"/>
</dbReference>
<comment type="pathway">
    <text evidence="3 13">Cofactor metabolism; coenzyme M-coenzyme B heterodisulfide reduction; coenzyme B and coenzyme M from coenzyme M-coenzyme B heterodisulfide: step 1/1.</text>
</comment>
<dbReference type="PROSITE" id="PS51379">
    <property type="entry name" value="4FE4S_FER_2"/>
    <property type="match status" value="3"/>
</dbReference>
<evidence type="ECO:0000256" key="6">
    <source>
        <dbReference type="ARBA" id="ARBA00022630"/>
    </source>
</evidence>
<evidence type="ECO:0000256" key="4">
    <source>
        <dbReference type="ARBA" id="ARBA00006561"/>
    </source>
</evidence>
<keyword evidence="7 13" id="KW-0479">Metal-binding</keyword>
<evidence type="ECO:0000313" key="15">
    <source>
        <dbReference type="EMBL" id="AGK61082.1"/>
    </source>
</evidence>
<dbReference type="OrthoDB" id="32867at2157"/>
<comment type="cofactor">
    <cofactor evidence="13">
        <name>[4Fe-4S] cluster</name>
        <dbReference type="ChEBI" id="CHEBI:49883"/>
    </cofactor>
</comment>
<keyword evidence="11 13" id="KW-0408">Iron</keyword>
<organism evidence="15 16">
    <name type="scientific">Archaeoglobus sulfaticallidus PM70-1</name>
    <dbReference type="NCBI Taxonomy" id="387631"/>
    <lineage>
        <taxon>Archaea</taxon>
        <taxon>Methanobacteriati</taxon>
        <taxon>Methanobacteriota</taxon>
        <taxon>Archaeoglobi</taxon>
        <taxon>Archaeoglobales</taxon>
        <taxon>Archaeoglobaceae</taxon>
        <taxon>Archaeoglobus</taxon>
    </lineage>
</organism>
<dbReference type="InterPro" id="IPR017900">
    <property type="entry name" value="4Fe4S_Fe_S_CS"/>
</dbReference>
<dbReference type="PANTHER" id="PTHR43498:SF1">
    <property type="entry name" value="COB--COM HETERODISULFIDE REDUCTASE IRON-SULFUR SUBUNIT A"/>
    <property type="match status" value="1"/>
</dbReference>
<evidence type="ECO:0000256" key="1">
    <source>
        <dbReference type="ARBA" id="ARBA00001974"/>
    </source>
</evidence>
<dbReference type="RefSeq" id="WP_015590680.1">
    <property type="nucleotide sequence ID" value="NC_021169.1"/>
</dbReference>
<dbReference type="SUPFAM" id="SSF51905">
    <property type="entry name" value="FAD/NAD(P)-binding domain"/>
    <property type="match status" value="1"/>
</dbReference>
<evidence type="ECO:0000256" key="5">
    <source>
        <dbReference type="ARBA" id="ARBA00022485"/>
    </source>
</evidence>
<dbReference type="GO" id="GO:0051539">
    <property type="term" value="F:4 iron, 4 sulfur cluster binding"/>
    <property type="evidence" value="ECO:0007669"/>
    <property type="project" value="UniProtKB-UniRule"/>
</dbReference>
<feature type="domain" description="4Fe-4S ferredoxin-type" evidence="14">
    <location>
        <begin position="640"/>
        <end position="669"/>
    </location>
</feature>
<keyword evidence="12 13" id="KW-0411">Iron-sulfur</keyword>
<feature type="domain" description="4Fe-4S ferredoxin-type" evidence="14">
    <location>
        <begin position="607"/>
        <end position="636"/>
    </location>
</feature>
<dbReference type="Gene3D" id="3.40.50.720">
    <property type="entry name" value="NAD(P)-binding Rossmann-like Domain"/>
    <property type="match status" value="1"/>
</dbReference>
<dbReference type="Pfam" id="PF12838">
    <property type="entry name" value="Fer4_7"/>
    <property type="match status" value="1"/>
</dbReference>